<evidence type="ECO:0000313" key="3">
    <source>
        <dbReference type="EMBL" id="TFY54494.1"/>
    </source>
</evidence>
<evidence type="ECO:0000259" key="2">
    <source>
        <dbReference type="Pfam" id="PF12550"/>
    </source>
</evidence>
<evidence type="ECO:0000313" key="4">
    <source>
        <dbReference type="Proteomes" id="UP000298390"/>
    </source>
</evidence>
<comment type="caution">
    <text evidence="3">The sequence shown here is derived from an EMBL/GenBank/DDBJ whole genome shotgun (WGS) entry which is preliminary data.</text>
</comment>
<protein>
    <recommendedName>
        <fullName evidence="2">Transcription activator GCR1-like domain-containing protein</fullName>
    </recommendedName>
</protein>
<gene>
    <name evidence="3" type="ORF">EVJ58_g8832</name>
</gene>
<dbReference type="EMBL" id="SEKV01000691">
    <property type="protein sequence ID" value="TFY54494.1"/>
    <property type="molecule type" value="Genomic_DNA"/>
</dbReference>
<name>A0A4Y9XW70_9APHY</name>
<accession>A0A4Y9XW70</accession>
<dbReference type="GO" id="GO:0003677">
    <property type="term" value="F:DNA binding"/>
    <property type="evidence" value="ECO:0007669"/>
    <property type="project" value="InterPro"/>
</dbReference>
<feature type="compositionally biased region" description="Polar residues" evidence="1">
    <location>
        <begin position="466"/>
        <end position="511"/>
    </location>
</feature>
<organism evidence="3 4">
    <name type="scientific">Rhodofomes roseus</name>
    <dbReference type="NCBI Taxonomy" id="34475"/>
    <lineage>
        <taxon>Eukaryota</taxon>
        <taxon>Fungi</taxon>
        <taxon>Dikarya</taxon>
        <taxon>Basidiomycota</taxon>
        <taxon>Agaricomycotina</taxon>
        <taxon>Agaricomycetes</taxon>
        <taxon>Polyporales</taxon>
        <taxon>Rhodofomes</taxon>
    </lineage>
</organism>
<dbReference type="Pfam" id="PF12550">
    <property type="entry name" value="GCR1_C"/>
    <property type="match status" value="1"/>
</dbReference>
<reference evidence="3 4" key="1">
    <citation type="submission" date="2019-01" db="EMBL/GenBank/DDBJ databases">
        <title>Genome sequencing of the rare red list fungi Fomitopsis rosea.</title>
        <authorList>
            <person name="Buettner E."/>
            <person name="Kellner H."/>
        </authorList>
    </citation>
    <scope>NUCLEOTIDE SEQUENCE [LARGE SCALE GENOMIC DNA]</scope>
    <source>
        <strain evidence="3 4">DSM 105464</strain>
    </source>
</reference>
<sequence>MQERYGVDPFETSKLGWRHGTYQTTYAPNLPKQANLACHGYMEHEYYDPVWCKVSVPAAFLKRVCPMAESIIKATEGKRNLVGVTNFWKMIVDLRQYLFQCAAAIYQVVPSSPVFRLPALASADVHEWMSVEYPARLETAKSQQAEPVDLSRIQSDVQRQALEQMRVMLSGIGDQLHAMGEKVERRTAVLSPAKGYSHESYARSSQIVMRASFDRASESEAGSTLTSTLLGSPIRLSQHTHASDNDLDSDPPPVISAEVRAQEDTGMYEAGDNTLRAYIAPSPKSPLLARPRTQVDLVLPPVQAFNQQGSVQLLWPPCMGQQSITWVKVFSLVRQPKYLWRVWKPGKTLNSMTIAEIWSCYNTGEATLGANGEQTGMKPPLRLVEQHFQGSWRTESEARKAWQRFREIPEWIDMTIRDEGLSDAAAIARLETMRKVDGNKQLLGSNALTSLLIEQRKAKAKALTAGSPTPSSNVTAVPATTGSSVRATSPTVPWVGSSSTSPVQTFTWSRG</sequence>
<feature type="region of interest" description="Disordered" evidence="1">
    <location>
        <begin position="462"/>
        <end position="511"/>
    </location>
</feature>
<dbReference type="Gene3D" id="1.10.443.20">
    <property type="entry name" value="Centromere DNA-binding protein complex CBF3 subunit, domain 2"/>
    <property type="match status" value="1"/>
</dbReference>
<dbReference type="InterPro" id="IPR038279">
    <property type="entry name" value="Ndc10_dom2_sf"/>
</dbReference>
<dbReference type="AlphaFoldDB" id="A0A4Y9XW70"/>
<dbReference type="Proteomes" id="UP000298390">
    <property type="component" value="Unassembled WGS sequence"/>
</dbReference>
<evidence type="ECO:0000256" key="1">
    <source>
        <dbReference type="SAM" id="MobiDB-lite"/>
    </source>
</evidence>
<feature type="domain" description="Transcription activator GCR1-like" evidence="2">
    <location>
        <begin position="353"/>
        <end position="434"/>
    </location>
</feature>
<proteinExistence type="predicted"/>
<dbReference type="InterPro" id="IPR022210">
    <property type="entry name" value="TF_GCR1-like"/>
</dbReference>